<accession>A0A820GXV7</accession>
<dbReference type="OrthoDB" id="10046527at2759"/>
<protein>
    <recommendedName>
        <fullName evidence="1">Integrator complex subunit 1 R3 domain-containing protein</fullName>
    </recommendedName>
</protein>
<dbReference type="EMBL" id="CAJNOO010013604">
    <property type="protein sequence ID" value="CAF1512335.1"/>
    <property type="molecule type" value="Genomic_DNA"/>
</dbReference>
<dbReference type="Pfam" id="PF22927">
    <property type="entry name" value="INT1_R3"/>
    <property type="match status" value="1"/>
</dbReference>
<dbReference type="Proteomes" id="UP000663882">
    <property type="component" value="Unassembled WGS sequence"/>
</dbReference>
<evidence type="ECO:0000313" key="2">
    <source>
        <dbReference type="EMBL" id="CAF1512335.1"/>
    </source>
</evidence>
<feature type="non-terminal residue" evidence="3">
    <location>
        <position position="1"/>
    </location>
</feature>
<dbReference type="InterPro" id="IPR053964">
    <property type="entry name" value="INT1_R3"/>
</dbReference>
<name>A0A820GXV7_9BILA</name>
<organism evidence="3 4">
    <name type="scientific">Rotaria sordida</name>
    <dbReference type="NCBI Taxonomy" id="392033"/>
    <lineage>
        <taxon>Eukaryota</taxon>
        <taxon>Metazoa</taxon>
        <taxon>Spiralia</taxon>
        <taxon>Gnathifera</taxon>
        <taxon>Rotifera</taxon>
        <taxon>Eurotatoria</taxon>
        <taxon>Bdelloidea</taxon>
        <taxon>Philodinida</taxon>
        <taxon>Philodinidae</taxon>
        <taxon>Rotaria</taxon>
    </lineage>
</organism>
<evidence type="ECO:0000259" key="1">
    <source>
        <dbReference type="Pfam" id="PF22927"/>
    </source>
</evidence>
<sequence>EQYQKRYEKILYYLIKNSEKKSLFQYCLQKLFIDSDTILWLKNILTSFYLIIYINQLDLFNENFYFILPDLVLELKQQYKQINFINTNYDYIIHDLLIRLNSYDLISIENFYEINLLLKQYVSKYPILFLRHLNIIKLDLQSRLSTLTIDEFNRRNSKQRTFFLSLFDLIYRLKPYIYDSIYENDFQSIIDIYIRL</sequence>
<evidence type="ECO:0000313" key="3">
    <source>
        <dbReference type="EMBL" id="CAF4286745.1"/>
    </source>
</evidence>
<dbReference type="Proteomes" id="UP000663823">
    <property type="component" value="Unassembled WGS sequence"/>
</dbReference>
<evidence type="ECO:0000313" key="4">
    <source>
        <dbReference type="Proteomes" id="UP000663823"/>
    </source>
</evidence>
<dbReference type="AlphaFoldDB" id="A0A820GXV7"/>
<feature type="non-terminal residue" evidence="3">
    <location>
        <position position="196"/>
    </location>
</feature>
<reference evidence="3" key="1">
    <citation type="submission" date="2021-02" db="EMBL/GenBank/DDBJ databases">
        <authorList>
            <person name="Nowell W R."/>
        </authorList>
    </citation>
    <scope>NUCLEOTIDE SEQUENCE</scope>
</reference>
<gene>
    <name evidence="3" type="ORF">OTI717_LOCUS41603</name>
    <name evidence="2" type="ORF">RFH988_LOCUS39101</name>
</gene>
<comment type="caution">
    <text evidence="3">The sequence shown here is derived from an EMBL/GenBank/DDBJ whole genome shotgun (WGS) entry which is preliminary data.</text>
</comment>
<feature type="domain" description="Integrator complex subunit 1 R3" evidence="1">
    <location>
        <begin position="89"/>
        <end position="196"/>
    </location>
</feature>
<dbReference type="EMBL" id="CAJOAX010042645">
    <property type="protein sequence ID" value="CAF4286745.1"/>
    <property type="molecule type" value="Genomic_DNA"/>
</dbReference>
<proteinExistence type="predicted"/>